<feature type="binding site" evidence="17">
    <location>
        <position position="69"/>
    </location>
    <ligand>
        <name>Mg(2+)</name>
        <dbReference type="ChEBI" id="CHEBI:18420"/>
        <label>1</label>
    </ligand>
</feature>
<dbReference type="Gene3D" id="1.20.120.1760">
    <property type="match status" value="1"/>
</dbReference>
<evidence type="ECO:0000256" key="3">
    <source>
        <dbReference type="ARBA" id="ARBA00005189"/>
    </source>
</evidence>
<evidence type="ECO:0000256" key="16">
    <source>
        <dbReference type="ARBA" id="ARBA00048865"/>
    </source>
</evidence>
<evidence type="ECO:0000256" key="2">
    <source>
        <dbReference type="ARBA" id="ARBA00004805"/>
    </source>
</evidence>
<dbReference type="PROSITE" id="PS00379">
    <property type="entry name" value="CDP_ALCOHOL_P_TRANSF"/>
    <property type="match status" value="1"/>
</dbReference>
<name>A0A073AZD5_9PSEU</name>
<feature type="transmembrane region" description="Helical" evidence="17">
    <location>
        <begin position="153"/>
        <end position="170"/>
    </location>
</feature>
<keyword evidence="10 17" id="KW-0460">Magnesium</keyword>
<evidence type="ECO:0000256" key="8">
    <source>
        <dbReference type="ARBA" id="ARBA00022692"/>
    </source>
</evidence>
<dbReference type="HAMAP" id="MF_02241">
    <property type="entry name" value="PIP_synthase"/>
    <property type="match status" value="1"/>
</dbReference>
<comment type="similarity">
    <text evidence="4 17 18">Belongs to the CDP-alcohol phosphatidyltransferase class-I family.</text>
</comment>
<feature type="transmembrane region" description="Helical" evidence="17">
    <location>
        <begin position="21"/>
        <end position="46"/>
    </location>
</feature>
<dbReference type="InterPro" id="IPR043130">
    <property type="entry name" value="CDP-OH_PTrfase_TM_dom"/>
</dbReference>
<dbReference type="EMBL" id="JNVU01000020">
    <property type="protein sequence ID" value="KEI44745.1"/>
    <property type="molecule type" value="Genomic_DNA"/>
</dbReference>
<dbReference type="STRING" id="28042.GU90_08155"/>
<evidence type="ECO:0000256" key="15">
    <source>
        <dbReference type="ARBA" id="ARBA00033137"/>
    </source>
</evidence>
<evidence type="ECO:0000256" key="13">
    <source>
        <dbReference type="ARBA" id="ARBA00023935"/>
    </source>
</evidence>
<dbReference type="Proteomes" id="UP000031419">
    <property type="component" value="Unassembled WGS sequence"/>
</dbReference>
<evidence type="ECO:0000256" key="1">
    <source>
        <dbReference type="ARBA" id="ARBA00004651"/>
    </source>
</evidence>
<evidence type="ECO:0000256" key="14">
    <source>
        <dbReference type="ARBA" id="ARBA00024082"/>
    </source>
</evidence>
<feature type="binding site" evidence="17">
    <location>
        <position position="70"/>
    </location>
    <ligand>
        <name>a CDP-1,2-diacyl-sn-glycerol</name>
        <dbReference type="ChEBI" id="CHEBI:58332"/>
    </ligand>
</feature>
<keyword evidence="6 17" id="KW-1003">Cell membrane</keyword>
<comment type="caution">
    <text evidence="19">The sequence shown here is derived from an EMBL/GenBank/DDBJ whole genome shotgun (WGS) entry which is preliminary data.</text>
</comment>
<evidence type="ECO:0000256" key="10">
    <source>
        <dbReference type="ARBA" id="ARBA00022842"/>
    </source>
</evidence>
<comment type="pathway">
    <text evidence="2 17">Phospholipid metabolism; phosphatidylinositol phosphate biosynthesis.</text>
</comment>
<dbReference type="GO" id="GO:0000287">
    <property type="term" value="F:magnesium ion binding"/>
    <property type="evidence" value="ECO:0007669"/>
    <property type="project" value="UniProtKB-UniRule"/>
</dbReference>
<dbReference type="NCBIfam" id="NF045883">
    <property type="entry name" value="PIPSynth"/>
    <property type="match status" value="1"/>
</dbReference>
<dbReference type="InterPro" id="IPR000462">
    <property type="entry name" value="CDP-OH_P_trans"/>
</dbReference>
<dbReference type="InterPro" id="IPR048254">
    <property type="entry name" value="CDP_ALCOHOL_P_TRANSF_CS"/>
</dbReference>
<reference evidence="19 20" key="1">
    <citation type="submission" date="2014-06" db="EMBL/GenBank/DDBJ databases">
        <title>Saccharopolyspora rectivirgula DSM-43113 Genome sequencing.</title>
        <authorList>
            <person name="Barrera C."/>
            <person name="Millon L."/>
            <person name="Rognon B."/>
            <person name="Zaugg C."/>
            <person name="Monod M."/>
        </authorList>
    </citation>
    <scope>NUCLEOTIDE SEQUENCE [LARGE SCALE GENOMIC DNA]</scope>
    <source>
        <strain evidence="19 20">DSM 43113</strain>
    </source>
</reference>
<comment type="catalytic activity">
    <reaction evidence="13 17">
        <text>1,2-di-(9Z-octadecenoyl)-sn-glycero-3-cytidine-5'-diphosphate + 1D-myo-inositol 3-phosphate = 1,2-di-(9Z-octadecenoyl)-sn-glycero-3-phospho-(1D-myo-inositol-3-phosphate) + CMP + H(+)</text>
        <dbReference type="Rhea" id="RHEA:61216"/>
        <dbReference type="ChEBI" id="CHEBI:15378"/>
        <dbReference type="ChEBI" id="CHEBI:58401"/>
        <dbReference type="ChEBI" id="CHEBI:60377"/>
        <dbReference type="ChEBI" id="CHEBI:85356"/>
        <dbReference type="ChEBI" id="CHEBI:144472"/>
    </reaction>
</comment>
<gene>
    <name evidence="19" type="ORF">GU90_08155</name>
</gene>
<proteinExistence type="inferred from homology"/>
<comment type="caution">
    <text evidence="17">Lacks conserved residue(s) required for the propagation of feature annotation.</text>
</comment>
<dbReference type="Pfam" id="PF01066">
    <property type="entry name" value="CDP-OH_P_transf"/>
    <property type="match status" value="1"/>
</dbReference>
<feature type="binding site" evidence="17">
    <location>
        <position position="87"/>
    </location>
    <ligand>
        <name>Mg(2+)</name>
        <dbReference type="ChEBI" id="CHEBI:18420"/>
        <label>2</label>
    </ligand>
</feature>
<feature type="transmembrane region" description="Helical" evidence="17">
    <location>
        <begin position="176"/>
        <end position="193"/>
    </location>
</feature>
<evidence type="ECO:0000256" key="6">
    <source>
        <dbReference type="ARBA" id="ARBA00022475"/>
    </source>
</evidence>
<keyword evidence="17" id="KW-0594">Phospholipid biosynthesis</keyword>
<dbReference type="RefSeq" id="WP_029720246.1">
    <property type="nucleotide sequence ID" value="NZ_JAJUIW010000012.1"/>
</dbReference>
<evidence type="ECO:0000256" key="11">
    <source>
        <dbReference type="ARBA" id="ARBA00022989"/>
    </source>
</evidence>
<feature type="binding site" evidence="17">
    <location>
        <position position="74"/>
    </location>
    <ligand>
        <name>a CDP-1,2-diacyl-sn-glycerol</name>
        <dbReference type="ChEBI" id="CHEBI:58332"/>
    </ligand>
</feature>
<feature type="binding site" evidence="17">
    <location>
        <position position="80"/>
    </location>
    <ligand>
        <name>a CDP-1,2-diacyl-sn-glycerol</name>
        <dbReference type="ChEBI" id="CHEBI:58332"/>
    </ligand>
</feature>
<keyword evidence="8 17" id="KW-0812">Transmembrane</keyword>
<keyword evidence="20" id="KW-1185">Reference proteome</keyword>
<protein>
    <recommendedName>
        <fullName evidence="14 17">Phosphatidylinositol phosphate synthase</fullName>
        <shortName evidence="17">PIP synthase</shortName>
        <ecNumber evidence="17">2.7.8.-</ecNumber>
    </recommendedName>
    <alternativeName>
        <fullName evidence="15 17">CDP-diacylglycerol--D-myo-inositol-3-phosphate 3-phosphatidyltransferase</fullName>
    </alternativeName>
</protein>
<feature type="transmembrane region" description="Helical" evidence="17">
    <location>
        <begin position="52"/>
        <end position="72"/>
    </location>
</feature>
<keyword evidence="11 17" id="KW-1133">Transmembrane helix</keyword>
<feature type="binding site" evidence="17">
    <location>
        <position position="87"/>
    </location>
    <ligand>
        <name>Mg(2+)</name>
        <dbReference type="ChEBI" id="CHEBI:18420"/>
        <label>1</label>
    </ligand>
</feature>
<evidence type="ECO:0000256" key="12">
    <source>
        <dbReference type="ARBA" id="ARBA00023136"/>
    </source>
</evidence>
<dbReference type="AlphaFoldDB" id="A0A073AZD5"/>
<evidence type="ECO:0000256" key="9">
    <source>
        <dbReference type="ARBA" id="ARBA00022723"/>
    </source>
</evidence>
<dbReference type="EC" id="2.7.8.-" evidence="17"/>
<comment type="function">
    <text evidence="17">Catalyzes the conjugation of the 1'-hydroxyl group of D-myo-inositol-3-phosphate (also named L-myo-inositol-1-phosphate) with a lipid tail of cytidine diphosphate diacylglycerol (CDP-DAG), forming phosphatidylinositol phosphate (PIP) and CMP. PIP is a precursor of phosphatidylinositol (PI) which is an essential lipid required for cell wall formation.</text>
</comment>
<comment type="pathway">
    <text evidence="3">Lipid metabolism.</text>
</comment>
<dbReference type="eggNOG" id="COG0558">
    <property type="taxonomic scope" value="Bacteria"/>
</dbReference>
<dbReference type="UniPathway" id="UPA00220"/>
<evidence type="ECO:0000256" key="4">
    <source>
        <dbReference type="ARBA" id="ARBA00010441"/>
    </source>
</evidence>
<comment type="catalytic activity">
    <reaction evidence="16 17">
        <text>a CDP-1,2-diacyl-sn-glycerol + 1D-myo-inositol 3-phosphate = a 1,2-diacyl-sn-glycero-3-phospho-(1D-myo-inositol-3-phosphate) + CMP + H(+)</text>
        <dbReference type="Rhea" id="RHEA:60504"/>
        <dbReference type="ChEBI" id="CHEBI:15378"/>
        <dbReference type="ChEBI" id="CHEBI:58088"/>
        <dbReference type="ChEBI" id="CHEBI:58332"/>
        <dbReference type="ChEBI" id="CHEBI:58401"/>
        <dbReference type="ChEBI" id="CHEBI:60377"/>
    </reaction>
</comment>
<feature type="binding site" evidence="17">
    <location>
        <begin position="29"/>
        <end position="32"/>
    </location>
    <ligand>
        <name>a CDP-1,2-diacyl-sn-glycerol</name>
        <dbReference type="ChEBI" id="CHEBI:58332"/>
    </ligand>
</feature>
<accession>A0A073AZD5</accession>
<evidence type="ECO:0000256" key="18">
    <source>
        <dbReference type="RuleBase" id="RU003750"/>
    </source>
</evidence>
<feature type="binding site" evidence="17">
    <location>
        <position position="91"/>
    </location>
    <ligand>
        <name>Mg(2+)</name>
        <dbReference type="ChEBI" id="CHEBI:18420"/>
        <label>2</label>
    </ligand>
</feature>
<evidence type="ECO:0000256" key="7">
    <source>
        <dbReference type="ARBA" id="ARBA00022679"/>
    </source>
</evidence>
<dbReference type="GO" id="GO:0008654">
    <property type="term" value="P:phospholipid biosynthetic process"/>
    <property type="evidence" value="ECO:0007669"/>
    <property type="project" value="UniProtKB-UniRule"/>
</dbReference>
<evidence type="ECO:0000256" key="17">
    <source>
        <dbReference type="HAMAP-Rule" id="MF_02241"/>
    </source>
</evidence>
<dbReference type="InterPro" id="IPR044268">
    <property type="entry name" value="PIP_synthase_PgsA1"/>
</dbReference>
<keyword evidence="17" id="KW-1208">Phospholipid metabolism</keyword>
<dbReference type="GO" id="GO:0016780">
    <property type="term" value="F:phosphotransferase activity, for other substituted phosphate groups"/>
    <property type="evidence" value="ECO:0007669"/>
    <property type="project" value="UniProtKB-UniRule"/>
</dbReference>
<comment type="cofactor">
    <cofactor evidence="17">
        <name>Mg(2+)</name>
        <dbReference type="ChEBI" id="CHEBI:18420"/>
    </cofactor>
    <text evidence="17">Contains a di-nuclear catalytic Mg(2+) center.</text>
</comment>
<feature type="active site" description="Proton acceptor" evidence="17">
    <location>
        <position position="91"/>
    </location>
</feature>
<comment type="subunit">
    <text evidence="5 17">Homodimer.</text>
</comment>
<keyword evidence="17" id="KW-0444">Lipid biosynthesis</keyword>
<evidence type="ECO:0000313" key="20">
    <source>
        <dbReference type="Proteomes" id="UP000031419"/>
    </source>
</evidence>
<evidence type="ECO:0000256" key="5">
    <source>
        <dbReference type="ARBA" id="ARBA00011738"/>
    </source>
</evidence>
<sequence>MLNIFARDSISRLTDPVGASLVRLGLTPNAVTVTGAVVSTGAALWFFPRGQLFAGAAVLTVFLLFDLLDGAMARAGGKASPYGGVLDATCDRIVDGALFGALAWWSLVVDGNSTRGAGLLVCLVAAQVISYVKARAEANGFDANGGLAERAERFIVVLVGAGLHGLGVPYVLDVAVWLLVVLSALTVAQRLLAVRRKYVATRQG</sequence>
<organism evidence="19 20">
    <name type="scientific">Saccharopolyspora rectivirgula</name>
    <dbReference type="NCBI Taxonomy" id="28042"/>
    <lineage>
        <taxon>Bacteria</taxon>
        <taxon>Bacillati</taxon>
        <taxon>Actinomycetota</taxon>
        <taxon>Actinomycetes</taxon>
        <taxon>Pseudonocardiales</taxon>
        <taxon>Pseudonocardiaceae</taxon>
        <taxon>Saccharopolyspora</taxon>
    </lineage>
</organism>
<keyword evidence="9 17" id="KW-0479">Metal-binding</keyword>
<dbReference type="OrthoDB" id="116551at2"/>
<keyword evidence="17" id="KW-0443">Lipid metabolism</keyword>
<dbReference type="GO" id="GO:0005886">
    <property type="term" value="C:plasma membrane"/>
    <property type="evidence" value="ECO:0007669"/>
    <property type="project" value="UniProtKB-SubCell"/>
</dbReference>
<feature type="binding site" evidence="17">
    <location>
        <position position="66"/>
    </location>
    <ligand>
        <name>Mg(2+)</name>
        <dbReference type="ChEBI" id="CHEBI:18420"/>
        <label>2</label>
    </ligand>
</feature>
<evidence type="ECO:0000313" key="19">
    <source>
        <dbReference type="EMBL" id="KEI44745.1"/>
    </source>
</evidence>
<keyword evidence="7 17" id="KW-0808">Transferase</keyword>
<keyword evidence="12 17" id="KW-0472">Membrane</keyword>
<comment type="subcellular location">
    <subcellularLocation>
        <location evidence="1 17">Cell membrane</location>
        <topology evidence="1 17">Multi-pass membrane protein</topology>
    </subcellularLocation>
</comment>
<feature type="binding site" evidence="17">
    <location>
        <position position="66"/>
    </location>
    <ligand>
        <name>Mg(2+)</name>
        <dbReference type="ChEBI" id="CHEBI:18420"/>
        <label>1</label>
    </ligand>
</feature>